<dbReference type="Gene3D" id="3.30.200.20">
    <property type="entry name" value="Phosphorylase Kinase, domain 1"/>
    <property type="match status" value="1"/>
</dbReference>
<comment type="caution">
    <text evidence="7">The sequence shown here is derived from an EMBL/GenBank/DDBJ whole genome shotgun (WGS) entry which is preliminary data.</text>
</comment>
<dbReference type="AlphaFoldDB" id="A0A2U1NLY2"/>
<feature type="domain" description="Protein kinase" evidence="6">
    <location>
        <begin position="4"/>
        <end position="285"/>
    </location>
</feature>
<dbReference type="InterPro" id="IPR050117">
    <property type="entry name" value="MAPK"/>
</dbReference>
<dbReference type="GO" id="GO:0004674">
    <property type="term" value="F:protein serine/threonine kinase activity"/>
    <property type="evidence" value="ECO:0007669"/>
    <property type="project" value="UniProtKB-KW"/>
</dbReference>
<protein>
    <submittedName>
        <fullName evidence="7">Protein kinase-like domain-containing protein</fullName>
    </submittedName>
</protein>
<evidence type="ECO:0000256" key="3">
    <source>
        <dbReference type="ARBA" id="ARBA00022741"/>
    </source>
</evidence>
<dbReference type="SMART" id="SM00220">
    <property type="entry name" value="S_TKc"/>
    <property type="match status" value="1"/>
</dbReference>
<dbReference type="OrthoDB" id="2158884at2759"/>
<organism evidence="7 8">
    <name type="scientific">Artemisia annua</name>
    <name type="common">Sweet wormwood</name>
    <dbReference type="NCBI Taxonomy" id="35608"/>
    <lineage>
        <taxon>Eukaryota</taxon>
        <taxon>Viridiplantae</taxon>
        <taxon>Streptophyta</taxon>
        <taxon>Embryophyta</taxon>
        <taxon>Tracheophyta</taxon>
        <taxon>Spermatophyta</taxon>
        <taxon>Magnoliopsida</taxon>
        <taxon>eudicotyledons</taxon>
        <taxon>Gunneridae</taxon>
        <taxon>Pentapetalae</taxon>
        <taxon>asterids</taxon>
        <taxon>campanulids</taxon>
        <taxon>Asterales</taxon>
        <taxon>Asteraceae</taxon>
        <taxon>Asteroideae</taxon>
        <taxon>Anthemideae</taxon>
        <taxon>Artemisiinae</taxon>
        <taxon>Artemisia</taxon>
    </lineage>
</organism>
<dbReference type="STRING" id="35608.A0A2U1NLY2"/>
<evidence type="ECO:0000259" key="6">
    <source>
        <dbReference type="PROSITE" id="PS50011"/>
    </source>
</evidence>
<dbReference type="Gene3D" id="1.10.510.10">
    <property type="entry name" value="Transferase(Phosphotransferase) domain 1"/>
    <property type="match status" value="1"/>
</dbReference>
<sequence>MEKYEKVEEVARGSGGVVWKAIDKHSGRVVAIKQLMSKCYSAQERMNLREVKSLIKMNDHPNIVKLKEIIHEHEILFLVFEYMEFSLYQRMQQQKKPFSETEIKNMCFQVFHGLAYMHHNGYIHRDLKPANLLVDKDRIKICDLGQAREMNPEQQPFTYEVATLWYRAPEVYLQAPVYNSAVDMWAMGAIIAELFTLKPLFQGDSEADVMHKICSVLGAPTNSTWFRGLELAKNMCYRFPDLPGMRFSELLPNASPELVNLVATLLSWQPSSRPTAIEALRHPFFHSCYHIPPTARLEESGFTVHNSVPLVFRMALHQEHSKRTTSLKSYESSSEIVHSTKDLSHLLPRNLLDS</sequence>
<dbReference type="Pfam" id="PF00069">
    <property type="entry name" value="Pkinase"/>
    <property type="match status" value="1"/>
</dbReference>
<dbReference type="InterPro" id="IPR011009">
    <property type="entry name" value="Kinase-like_dom_sf"/>
</dbReference>
<evidence type="ECO:0000256" key="5">
    <source>
        <dbReference type="ARBA" id="ARBA00022840"/>
    </source>
</evidence>
<keyword evidence="8" id="KW-1185">Reference proteome</keyword>
<name>A0A2U1NLY2_ARTAN</name>
<gene>
    <name evidence="7" type="ORF">CTI12_AA250200</name>
</gene>
<keyword evidence="2" id="KW-0808">Transferase</keyword>
<proteinExistence type="predicted"/>
<dbReference type="InterPro" id="IPR008271">
    <property type="entry name" value="Ser/Thr_kinase_AS"/>
</dbReference>
<evidence type="ECO:0000256" key="4">
    <source>
        <dbReference type="ARBA" id="ARBA00022777"/>
    </source>
</evidence>
<dbReference type="Proteomes" id="UP000245207">
    <property type="component" value="Unassembled WGS sequence"/>
</dbReference>
<dbReference type="InterPro" id="IPR000719">
    <property type="entry name" value="Prot_kinase_dom"/>
</dbReference>
<evidence type="ECO:0000256" key="2">
    <source>
        <dbReference type="ARBA" id="ARBA00022679"/>
    </source>
</evidence>
<reference evidence="7 8" key="1">
    <citation type="journal article" date="2018" name="Mol. Plant">
        <title>The genome of Artemisia annua provides insight into the evolution of Asteraceae family and artemisinin biosynthesis.</title>
        <authorList>
            <person name="Shen Q."/>
            <person name="Zhang L."/>
            <person name="Liao Z."/>
            <person name="Wang S."/>
            <person name="Yan T."/>
            <person name="Shi P."/>
            <person name="Liu M."/>
            <person name="Fu X."/>
            <person name="Pan Q."/>
            <person name="Wang Y."/>
            <person name="Lv Z."/>
            <person name="Lu X."/>
            <person name="Zhang F."/>
            <person name="Jiang W."/>
            <person name="Ma Y."/>
            <person name="Chen M."/>
            <person name="Hao X."/>
            <person name="Li L."/>
            <person name="Tang Y."/>
            <person name="Lv G."/>
            <person name="Zhou Y."/>
            <person name="Sun X."/>
            <person name="Brodelius P.E."/>
            <person name="Rose J.K.C."/>
            <person name="Tang K."/>
        </authorList>
    </citation>
    <scope>NUCLEOTIDE SEQUENCE [LARGE SCALE GENOMIC DNA]</scope>
    <source>
        <strain evidence="8">cv. Huhao1</strain>
        <tissue evidence="7">Leaf</tissue>
    </source>
</reference>
<keyword evidence="5" id="KW-0067">ATP-binding</keyword>
<evidence type="ECO:0000313" key="7">
    <source>
        <dbReference type="EMBL" id="PWA74524.1"/>
    </source>
</evidence>
<dbReference type="GO" id="GO:0005524">
    <property type="term" value="F:ATP binding"/>
    <property type="evidence" value="ECO:0007669"/>
    <property type="project" value="UniProtKB-KW"/>
</dbReference>
<dbReference type="PANTHER" id="PTHR24055">
    <property type="entry name" value="MITOGEN-ACTIVATED PROTEIN KINASE"/>
    <property type="match status" value="1"/>
</dbReference>
<keyword evidence="1" id="KW-0723">Serine/threonine-protein kinase</keyword>
<accession>A0A2U1NLY2</accession>
<keyword evidence="4 7" id="KW-0418">Kinase</keyword>
<dbReference type="EMBL" id="PKPP01002553">
    <property type="protein sequence ID" value="PWA74524.1"/>
    <property type="molecule type" value="Genomic_DNA"/>
</dbReference>
<dbReference type="FunFam" id="1.10.510.10:FF:000624">
    <property type="entry name" value="Mitogen-activated protein kinase"/>
    <property type="match status" value="1"/>
</dbReference>
<evidence type="ECO:0000256" key="1">
    <source>
        <dbReference type="ARBA" id="ARBA00022527"/>
    </source>
</evidence>
<dbReference type="SUPFAM" id="SSF56112">
    <property type="entry name" value="Protein kinase-like (PK-like)"/>
    <property type="match status" value="1"/>
</dbReference>
<evidence type="ECO:0000313" key="8">
    <source>
        <dbReference type="Proteomes" id="UP000245207"/>
    </source>
</evidence>
<dbReference type="PROSITE" id="PS00108">
    <property type="entry name" value="PROTEIN_KINASE_ST"/>
    <property type="match status" value="1"/>
</dbReference>
<keyword evidence="3" id="KW-0547">Nucleotide-binding</keyword>
<dbReference type="PROSITE" id="PS50011">
    <property type="entry name" value="PROTEIN_KINASE_DOM"/>
    <property type="match status" value="1"/>
</dbReference>